<dbReference type="PANTHER" id="PTHR24960:SF79">
    <property type="entry name" value="PHOTOSYSTEM I IRON-SULFUR CENTER"/>
    <property type="match status" value="1"/>
</dbReference>
<feature type="domain" description="4Fe-4S ferredoxin-type" evidence="5">
    <location>
        <begin position="169"/>
        <end position="198"/>
    </location>
</feature>
<dbReference type="SUPFAM" id="SSF56014">
    <property type="entry name" value="Nitrite and sulphite reductase 4Fe-4S domain-like"/>
    <property type="match status" value="1"/>
</dbReference>
<accession>A0A6N9TK84</accession>
<dbReference type="GO" id="GO:0046872">
    <property type="term" value="F:metal ion binding"/>
    <property type="evidence" value="ECO:0007669"/>
    <property type="project" value="UniProtKB-KW"/>
</dbReference>
<dbReference type="AlphaFoldDB" id="A0A6N9TK84"/>
<evidence type="ECO:0000256" key="3">
    <source>
        <dbReference type="ARBA" id="ARBA00023004"/>
    </source>
</evidence>
<dbReference type="EMBL" id="JAAGRR010000006">
    <property type="protein sequence ID" value="NDY41499.1"/>
    <property type="molecule type" value="Genomic_DNA"/>
</dbReference>
<dbReference type="InterPro" id="IPR017900">
    <property type="entry name" value="4Fe4S_Fe_S_CS"/>
</dbReference>
<gene>
    <name evidence="6" type="ORF">G3N55_01350</name>
</gene>
<dbReference type="Gene3D" id="3.30.413.10">
    <property type="entry name" value="Sulfite Reductase Hemoprotein, domain 1"/>
    <property type="match status" value="1"/>
</dbReference>
<protein>
    <submittedName>
        <fullName evidence="6">4Fe-4S dicluster domain-containing protein</fullName>
    </submittedName>
</protein>
<keyword evidence="4" id="KW-0411">Iron-sulfur</keyword>
<feature type="domain" description="4Fe-4S ferredoxin-type" evidence="5">
    <location>
        <begin position="138"/>
        <end position="167"/>
    </location>
</feature>
<proteinExistence type="predicted"/>
<dbReference type="SUPFAM" id="SSF54862">
    <property type="entry name" value="4Fe-4S ferredoxins"/>
    <property type="match status" value="1"/>
</dbReference>
<dbReference type="Proteomes" id="UP000469346">
    <property type="component" value="Unassembled WGS sequence"/>
</dbReference>
<sequence>MEWENDARETLRRVPFFVRGRVRRRVEDAARAAGARRVTLAHLEACRRRFLADMSDEVRGFQVETCFGPAGCPNRAVAFEGFADELERRLEARDLKGFLRATVRGPLKMHHEFRVAVSDCPNACSRPQIVDAGFIGAVRPRVTGEPCIGCGACEAACREAAVRPGGEKEAPAVDPDRCLACGACIRACPTGALAAGESGFRVLVGGRLGRHPRLAEELPGIHPPEAAAALLDRALDLFTGDNRGGERFADILERTGLRPLLPAAEPDLTSNPNA</sequence>
<comment type="caution">
    <text evidence="6">The sequence shown here is derived from an EMBL/GenBank/DDBJ whole genome shotgun (WGS) entry which is preliminary data.</text>
</comment>
<keyword evidence="2" id="KW-0479">Metal-binding</keyword>
<evidence type="ECO:0000256" key="4">
    <source>
        <dbReference type="ARBA" id="ARBA00023014"/>
    </source>
</evidence>
<dbReference type="GO" id="GO:0051539">
    <property type="term" value="F:4 iron, 4 sulfur cluster binding"/>
    <property type="evidence" value="ECO:0007669"/>
    <property type="project" value="UniProtKB-KW"/>
</dbReference>
<dbReference type="InterPro" id="IPR013580">
    <property type="entry name" value="LI-POR_suB-like_C"/>
</dbReference>
<keyword evidence="1" id="KW-0004">4Fe-4S</keyword>
<dbReference type="InterPro" id="IPR042298">
    <property type="entry name" value="P-CP_red_C"/>
</dbReference>
<dbReference type="Pfam" id="PF08369">
    <property type="entry name" value="PCP_red"/>
    <property type="match status" value="1"/>
</dbReference>
<evidence type="ECO:0000256" key="1">
    <source>
        <dbReference type="ARBA" id="ARBA00022485"/>
    </source>
</evidence>
<dbReference type="RefSeq" id="WP_163297658.1">
    <property type="nucleotide sequence ID" value="NZ_JAAGRR010000006.1"/>
</dbReference>
<dbReference type="GO" id="GO:0015995">
    <property type="term" value="P:chlorophyll biosynthetic process"/>
    <property type="evidence" value="ECO:0007669"/>
    <property type="project" value="InterPro"/>
</dbReference>
<dbReference type="Pfam" id="PF01077">
    <property type="entry name" value="NIR_SIR"/>
    <property type="match status" value="1"/>
</dbReference>
<dbReference type="GO" id="GO:0015979">
    <property type="term" value="P:photosynthesis"/>
    <property type="evidence" value="ECO:0007669"/>
    <property type="project" value="InterPro"/>
</dbReference>
<dbReference type="PROSITE" id="PS00198">
    <property type="entry name" value="4FE4S_FER_1"/>
    <property type="match status" value="1"/>
</dbReference>
<dbReference type="GO" id="GO:0020037">
    <property type="term" value="F:heme binding"/>
    <property type="evidence" value="ECO:0007669"/>
    <property type="project" value="InterPro"/>
</dbReference>
<organism evidence="6 7">
    <name type="scientific">Dissulfurirhabdus thermomarina</name>
    <dbReference type="NCBI Taxonomy" id="1765737"/>
    <lineage>
        <taxon>Bacteria</taxon>
        <taxon>Deltaproteobacteria</taxon>
        <taxon>Dissulfurirhabdaceae</taxon>
        <taxon>Dissulfurirhabdus</taxon>
    </lineage>
</organism>
<dbReference type="Gene3D" id="1.10.8.550">
    <property type="entry name" value="Proto-chlorophyllide reductase 57 kD subunit B"/>
    <property type="match status" value="1"/>
</dbReference>
<dbReference type="Gene3D" id="3.30.70.20">
    <property type="match status" value="1"/>
</dbReference>
<keyword evidence="7" id="KW-1185">Reference proteome</keyword>
<keyword evidence="3" id="KW-0408">Iron</keyword>
<dbReference type="Pfam" id="PF00037">
    <property type="entry name" value="Fer4"/>
    <property type="match status" value="1"/>
</dbReference>
<evidence type="ECO:0000259" key="5">
    <source>
        <dbReference type="PROSITE" id="PS51379"/>
    </source>
</evidence>
<dbReference type="InterPro" id="IPR050157">
    <property type="entry name" value="PSI_iron-sulfur_center"/>
</dbReference>
<reference evidence="6 7" key="1">
    <citation type="submission" date="2020-02" db="EMBL/GenBank/DDBJ databases">
        <title>Comparative genomics of sulfur disproportionating microorganisms.</title>
        <authorList>
            <person name="Ward L.M."/>
            <person name="Bertran E."/>
            <person name="Johnston D.T."/>
        </authorList>
    </citation>
    <scope>NUCLEOTIDE SEQUENCE [LARGE SCALE GENOMIC DNA]</scope>
    <source>
        <strain evidence="6 7">DSM 100025</strain>
    </source>
</reference>
<dbReference type="InterPro" id="IPR045854">
    <property type="entry name" value="NO2/SO3_Rdtase_4Fe4S_sf"/>
</dbReference>
<dbReference type="PANTHER" id="PTHR24960">
    <property type="entry name" value="PHOTOSYSTEM I IRON-SULFUR CENTER-RELATED"/>
    <property type="match status" value="1"/>
</dbReference>
<evidence type="ECO:0000313" key="7">
    <source>
        <dbReference type="Proteomes" id="UP000469346"/>
    </source>
</evidence>
<dbReference type="PROSITE" id="PS51379">
    <property type="entry name" value="4FE4S_FER_2"/>
    <property type="match status" value="2"/>
</dbReference>
<dbReference type="InterPro" id="IPR006067">
    <property type="entry name" value="NO2/SO3_Rdtase_4Fe4S_dom"/>
</dbReference>
<dbReference type="InterPro" id="IPR017896">
    <property type="entry name" value="4Fe4S_Fe-S-bd"/>
</dbReference>
<evidence type="ECO:0000313" key="6">
    <source>
        <dbReference type="EMBL" id="NDY41499.1"/>
    </source>
</evidence>
<name>A0A6N9TK84_DISTH</name>
<evidence type="ECO:0000256" key="2">
    <source>
        <dbReference type="ARBA" id="ARBA00022723"/>
    </source>
</evidence>
<dbReference type="GO" id="GO:0016491">
    <property type="term" value="F:oxidoreductase activity"/>
    <property type="evidence" value="ECO:0007669"/>
    <property type="project" value="InterPro"/>
</dbReference>